<keyword evidence="3" id="KW-1185">Reference proteome</keyword>
<evidence type="ECO:0000256" key="1">
    <source>
        <dbReference type="SAM" id="MobiDB-lite"/>
    </source>
</evidence>
<dbReference type="AlphaFoldDB" id="A0AAG5CP66"/>
<feature type="compositionally biased region" description="Low complexity" evidence="1">
    <location>
        <begin position="38"/>
        <end position="48"/>
    </location>
</feature>
<evidence type="ECO:0000313" key="3">
    <source>
        <dbReference type="Proteomes" id="UP000075880"/>
    </source>
</evidence>
<dbReference type="Proteomes" id="UP000075880">
    <property type="component" value="Unassembled WGS sequence"/>
</dbReference>
<evidence type="ECO:0000313" key="2">
    <source>
        <dbReference type="EnsemblMetazoa" id="ENSAATROPP000576"/>
    </source>
</evidence>
<dbReference type="EnsemblMetazoa" id="ENSAATROPT000607">
    <property type="protein sequence ID" value="ENSAATROPP000576"/>
    <property type="gene ID" value="ENSAATROPG000493"/>
</dbReference>
<sequence>NKTKQNDRVKITHIPRVGSIRRRFKEHVKHCESSKKCASAPADVAAGAGDKEQKKNRNKKANERTSGEKTTPATS</sequence>
<feature type="region of interest" description="Disordered" evidence="1">
    <location>
        <begin position="31"/>
        <end position="75"/>
    </location>
</feature>
<name>A0AAG5CP66_ANOAO</name>
<feature type="compositionally biased region" description="Basic and acidic residues" evidence="1">
    <location>
        <begin position="49"/>
        <end position="67"/>
    </location>
</feature>
<protein>
    <submittedName>
        <fullName evidence="2">Uncharacterized protein</fullName>
    </submittedName>
</protein>
<accession>A0AAG5CP66</accession>
<reference evidence="2" key="1">
    <citation type="submission" date="2024-04" db="UniProtKB">
        <authorList>
            <consortium name="EnsemblMetazoa"/>
        </authorList>
    </citation>
    <scope>IDENTIFICATION</scope>
    <source>
        <strain evidence="2">EBRO</strain>
    </source>
</reference>
<organism evidence="2 3">
    <name type="scientific">Anopheles atroparvus</name>
    <name type="common">European mosquito</name>
    <dbReference type="NCBI Taxonomy" id="41427"/>
    <lineage>
        <taxon>Eukaryota</taxon>
        <taxon>Metazoa</taxon>
        <taxon>Ecdysozoa</taxon>
        <taxon>Arthropoda</taxon>
        <taxon>Hexapoda</taxon>
        <taxon>Insecta</taxon>
        <taxon>Pterygota</taxon>
        <taxon>Neoptera</taxon>
        <taxon>Endopterygota</taxon>
        <taxon>Diptera</taxon>
        <taxon>Nematocera</taxon>
        <taxon>Culicoidea</taxon>
        <taxon>Culicidae</taxon>
        <taxon>Anophelinae</taxon>
        <taxon>Anopheles</taxon>
    </lineage>
</organism>
<proteinExistence type="predicted"/>